<comment type="subunit">
    <text evidence="1 7">Heterotrimer of A, B and C subunits.</text>
</comment>
<dbReference type="InterPro" id="IPR023631">
    <property type="entry name" value="Amidase_dom"/>
</dbReference>
<evidence type="ECO:0000256" key="2">
    <source>
        <dbReference type="ARBA" id="ARBA00014428"/>
    </source>
</evidence>
<feature type="active site" description="Charge relay system" evidence="7">
    <location>
        <position position="151"/>
    </location>
</feature>
<dbReference type="SUPFAM" id="SSF75304">
    <property type="entry name" value="Amidase signature (AS) enzymes"/>
    <property type="match status" value="1"/>
</dbReference>
<comment type="function">
    <text evidence="7">Allows the formation of correctly charged Gln-tRNA(Gln) through the transamidation of misacylated Glu-tRNA(Gln) in organisms which lack glutaminyl-tRNA synthetase. The reaction takes place in the presence of glutamine and ATP through an activated gamma-phospho-Glu-tRNA(Gln).</text>
</comment>
<evidence type="ECO:0000256" key="3">
    <source>
        <dbReference type="ARBA" id="ARBA00022598"/>
    </source>
</evidence>
<dbReference type="Proteomes" id="UP000680020">
    <property type="component" value="Unassembled WGS sequence"/>
</dbReference>
<dbReference type="Gene3D" id="3.90.1300.10">
    <property type="entry name" value="Amidase signature (AS) domain"/>
    <property type="match status" value="1"/>
</dbReference>
<evidence type="ECO:0000256" key="5">
    <source>
        <dbReference type="ARBA" id="ARBA00022840"/>
    </source>
</evidence>
<feature type="active site" description="Charge relay system" evidence="7">
    <location>
        <position position="76"/>
    </location>
</feature>
<dbReference type="HAMAP" id="MF_00120">
    <property type="entry name" value="GatA"/>
    <property type="match status" value="1"/>
</dbReference>
<evidence type="ECO:0000259" key="8">
    <source>
        <dbReference type="Pfam" id="PF01425"/>
    </source>
</evidence>
<dbReference type="InterPro" id="IPR004412">
    <property type="entry name" value="GatA"/>
</dbReference>
<protein>
    <recommendedName>
        <fullName evidence="2 7">Glutamyl-tRNA(Gln) amidotransferase subunit A</fullName>
        <shortName evidence="7">Glu-ADT subunit A</shortName>
        <ecNumber evidence="7">6.3.5.7</ecNumber>
    </recommendedName>
</protein>
<comment type="similarity">
    <text evidence="7">Belongs to the amidase family. GatA subfamily.</text>
</comment>
<evidence type="ECO:0000256" key="6">
    <source>
        <dbReference type="ARBA" id="ARBA00022917"/>
    </source>
</evidence>
<evidence type="ECO:0000256" key="7">
    <source>
        <dbReference type="HAMAP-Rule" id="MF_00120"/>
    </source>
</evidence>
<accession>A0AB35C090</accession>
<keyword evidence="4 7" id="KW-0547">Nucleotide-binding</keyword>
<dbReference type="GO" id="GO:0030956">
    <property type="term" value="C:glutamyl-tRNA(Gln) amidotransferase complex"/>
    <property type="evidence" value="ECO:0007669"/>
    <property type="project" value="InterPro"/>
</dbReference>
<comment type="catalytic activity">
    <reaction evidence="7">
        <text>L-glutamyl-tRNA(Gln) + L-glutamine + ATP + H2O = L-glutaminyl-tRNA(Gln) + L-glutamate + ADP + phosphate + H(+)</text>
        <dbReference type="Rhea" id="RHEA:17521"/>
        <dbReference type="Rhea" id="RHEA-COMP:9681"/>
        <dbReference type="Rhea" id="RHEA-COMP:9684"/>
        <dbReference type="ChEBI" id="CHEBI:15377"/>
        <dbReference type="ChEBI" id="CHEBI:15378"/>
        <dbReference type="ChEBI" id="CHEBI:29985"/>
        <dbReference type="ChEBI" id="CHEBI:30616"/>
        <dbReference type="ChEBI" id="CHEBI:43474"/>
        <dbReference type="ChEBI" id="CHEBI:58359"/>
        <dbReference type="ChEBI" id="CHEBI:78520"/>
        <dbReference type="ChEBI" id="CHEBI:78521"/>
        <dbReference type="ChEBI" id="CHEBI:456216"/>
        <dbReference type="EC" id="6.3.5.7"/>
    </reaction>
</comment>
<dbReference type="NCBIfam" id="TIGR00132">
    <property type="entry name" value="gatA"/>
    <property type="match status" value="1"/>
</dbReference>
<comment type="caution">
    <text evidence="9">The sequence shown here is derived from an EMBL/GenBank/DDBJ whole genome shotgun (WGS) entry which is preliminary data.</text>
</comment>
<dbReference type="AlphaFoldDB" id="A0AB35C090"/>
<evidence type="ECO:0000256" key="4">
    <source>
        <dbReference type="ARBA" id="ARBA00022741"/>
    </source>
</evidence>
<sequence>MKNYSIKALREALDTKEVSSVEVLEHFKTEIETHDQKINSFITKTYDHALAQAQKADEAIAKGEQKMLTGIPIAHKDLFCTKGIKTTAASKMLENFVSPYDATVVEKLDQAGVMVLGKVNMDEFAMGGSNRTSHFGTVHNPWNRDHVAGGSSGGSAAAVSAGFALAATASDTGGSTRQPASFCNLTGIKATYGRISRWGMIPFACSFDQAGVIAKTAEDCAYMFEAMAGHDAKDSTSHHVAVPKYSDLLNQSIEGLRIGIPKEFLSKDLDPKIAAVIENALKQYEAMGATLVEVTLPNTDVVVPVYYTIAPAEASSNLACFDGVRYGHRCENPQDLQDLYMRSRAEGFGEEVKKRIFMGTYALSASAYDAYYVKAQKVRRLVANDYNSVLSQVDVIMGPTSPDLPFRQDSKGGTNEYLSDIFTVGANLAGLPAMSIPAGFVEGLPVGLQIIGRAFDEGKILNVAHAYQKETDWHTKLPTLD</sequence>
<dbReference type="EC" id="6.3.5.7" evidence="7"/>
<dbReference type="Pfam" id="PF01425">
    <property type="entry name" value="Amidase"/>
    <property type="match status" value="1"/>
</dbReference>
<organism evidence="9 10">
    <name type="scientific">Wohlfahrtiimonas chitiniclastica</name>
    <dbReference type="NCBI Taxonomy" id="400946"/>
    <lineage>
        <taxon>Bacteria</taxon>
        <taxon>Pseudomonadati</taxon>
        <taxon>Pseudomonadota</taxon>
        <taxon>Gammaproteobacteria</taxon>
        <taxon>Cardiobacteriales</taxon>
        <taxon>Ignatzschineriaceae</taxon>
        <taxon>Wohlfahrtiimonas</taxon>
    </lineage>
</organism>
<dbReference type="GeneID" id="58264027"/>
<reference evidence="9" key="1">
    <citation type="submission" date="2021-03" db="EMBL/GenBank/DDBJ databases">
        <title>Identification and antibiotic profiling of Wohlfahrtiimonas chitiniclastica, an underestimated human pathogen.</title>
        <authorList>
            <person name="Kopf A."/>
            <person name="Bunk B."/>
            <person name="Coldewey S."/>
            <person name="Gunzer F."/>
            <person name="Riedel T."/>
            <person name="Schroettner P."/>
        </authorList>
    </citation>
    <scope>NUCLEOTIDE SEQUENCE</scope>
    <source>
        <strain evidence="9">DSM 100917</strain>
    </source>
</reference>
<dbReference type="GO" id="GO:0005524">
    <property type="term" value="F:ATP binding"/>
    <property type="evidence" value="ECO:0007669"/>
    <property type="project" value="UniProtKB-KW"/>
</dbReference>
<feature type="domain" description="Amidase" evidence="8">
    <location>
        <begin position="22"/>
        <end position="461"/>
    </location>
</feature>
<proteinExistence type="inferred from homology"/>
<dbReference type="PANTHER" id="PTHR11895:SF151">
    <property type="entry name" value="GLUTAMYL-TRNA(GLN) AMIDOTRANSFERASE SUBUNIT A"/>
    <property type="match status" value="1"/>
</dbReference>
<keyword evidence="5 7" id="KW-0067">ATP-binding</keyword>
<dbReference type="InterPro" id="IPR000120">
    <property type="entry name" value="Amidase"/>
</dbReference>
<dbReference type="GO" id="GO:0006412">
    <property type="term" value="P:translation"/>
    <property type="evidence" value="ECO:0007669"/>
    <property type="project" value="UniProtKB-UniRule"/>
</dbReference>
<gene>
    <name evidence="7 9" type="primary">gatA</name>
    <name evidence="9" type="ORF">J7561_05090</name>
</gene>
<dbReference type="GO" id="GO:0050567">
    <property type="term" value="F:glutaminyl-tRNA synthase (glutamine-hydrolyzing) activity"/>
    <property type="evidence" value="ECO:0007669"/>
    <property type="project" value="UniProtKB-UniRule"/>
</dbReference>
<evidence type="ECO:0000256" key="1">
    <source>
        <dbReference type="ARBA" id="ARBA00011123"/>
    </source>
</evidence>
<dbReference type="InterPro" id="IPR036928">
    <property type="entry name" value="AS_sf"/>
</dbReference>
<evidence type="ECO:0000313" key="9">
    <source>
        <dbReference type="EMBL" id="MBS7824577.1"/>
    </source>
</evidence>
<dbReference type="EMBL" id="JAGIBU010000003">
    <property type="protein sequence ID" value="MBS7824577.1"/>
    <property type="molecule type" value="Genomic_DNA"/>
</dbReference>
<name>A0AB35C090_9GAMM</name>
<keyword evidence="3 7" id="KW-0436">Ligase</keyword>
<dbReference type="RefSeq" id="WP_008315771.1">
    <property type="nucleotide sequence ID" value="NZ_CP115969.1"/>
</dbReference>
<keyword evidence="6 7" id="KW-0648">Protein biosynthesis</keyword>
<evidence type="ECO:0000313" key="10">
    <source>
        <dbReference type="Proteomes" id="UP000680020"/>
    </source>
</evidence>
<dbReference type="PANTHER" id="PTHR11895">
    <property type="entry name" value="TRANSAMIDASE"/>
    <property type="match status" value="1"/>
</dbReference>
<feature type="active site" description="Acyl-ester intermediate" evidence="7">
    <location>
        <position position="175"/>
    </location>
</feature>